<comment type="similarity">
    <text evidence="1">Belongs to the cyclin family. Cyclin AB subfamily.</text>
</comment>
<dbReference type="InterPro" id="IPR004367">
    <property type="entry name" value="Cyclin_C-dom"/>
</dbReference>
<reference evidence="9" key="1">
    <citation type="journal article" date="2018" name="DNA Res.">
        <title>Multiple hybrid de novo genome assembly of finger millet, an orphan allotetraploid crop.</title>
        <authorList>
            <person name="Hatakeyama M."/>
            <person name="Aluri S."/>
            <person name="Balachadran M.T."/>
            <person name="Sivarajan S.R."/>
            <person name="Patrignani A."/>
            <person name="Gruter S."/>
            <person name="Poveda L."/>
            <person name="Shimizu-Inatsugi R."/>
            <person name="Baeten J."/>
            <person name="Francoijs K.J."/>
            <person name="Nataraja K.N."/>
            <person name="Reddy Y.A.N."/>
            <person name="Phadnis S."/>
            <person name="Ravikumar R.L."/>
            <person name="Schlapbach R."/>
            <person name="Sreeman S.M."/>
            <person name="Shimizu K.K."/>
        </authorList>
    </citation>
    <scope>NUCLEOTIDE SEQUENCE</scope>
</reference>
<dbReference type="GO" id="GO:0010332">
    <property type="term" value="P:response to gamma radiation"/>
    <property type="evidence" value="ECO:0007669"/>
    <property type="project" value="UniProtKB-ARBA"/>
</dbReference>
<keyword evidence="3 5" id="KW-0195">Cyclin</keyword>
<evidence type="ECO:0000256" key="1">
    <source>
        <dbReference type="ARBA" id="ARBA00006955"/>
    </source>
</evidence>
<evidence type="ECO:0000256" key="6">
    <source>
        <dbReference type="SAM" id="MobiDB-lite"/>
    </source>
</evidence>
<keyword evidence="2" id="KW-0132">Cell division</keyword>
<feature type="domain" description="Cyclin-like" evidence="7">
    <location>
        <begin position="519"/>
        <end position="601"/>
    </location>
</feature>
<dbReference type="InterPro" id="IPR036915">
    <property type="entry name" value="Cyclin-like_sf"/>
</dbReference>
<keyword evidence="10" id="KW-1185">Reference proteome</keyword>
<name>A0AAV5D6U3_ELECO</name>
<dbReference type="InterPro" id="IPR013763">
    <property type="entry name" value="Cyclin-like_dom"/>
</dbReference>
<protein>
    <submittedName>
        <fullName evidence="9">Uncharacterized protein</fullName>
    </submittedName>
</protein>
<dbReference type="Pfam" id="PF02984">
    <property type="entry name" value="Cyclin_C"/>
    <property type="match status" value="1"/>
</dbReference>
<dbReference type="EMBL" id="BQKI01000012">
    <property type="protein sequence ID" value="GJN06332.1"/>
    <property type="molecule type" value="Genomic_DNA"/>
</dbReference>
<feature type="compositionally biased region" description="Basic and acidic residues" evidence="6">
    <location>
        <begin position="223"/>
        <end position="243"/>
    </location>
</feature>
<dbReference type="FunFam" id="1.10.472.10:FF:000032">
    <property type="entry name" value="G2/mitotic-specific cyclin-1"/>
    <property type="match status" value="1"/>
</dbReference>
<evidence type="ECO:0000259" key="8">
    <source>
        <dbReference type="SMART" id="SM01332"/>
    </source>
</evidence>
<comment type="caution">
    <text evidence="9">The sequence shown here is derived from an EMBL/GenBank/DDBJ whole genome shotgun (WGS) entry which is preliminary data.</text>
</comment>
<keyword evidence="4" id="KW-0131">Cell cycle</keyword>
<dbReference type="Pfam" id="PF00134">
    <property type="entry name" value="Cyclin_N"/>
    <property type="match status" value="1"/>
</dbReference>
<evidence type="ECO:0000256" key="4">
    <source>
        <dbReference type="ARBA" id="ARBA00023306"/>
    </source>
</evidence>
<evidence type="ECO:0000313" key="10">
    <source>
        <dbReference type="Proteomes" id="UP001054889"/>
    </source>
</evidence>
<dbReference type="SMART" id="SM00385">
    <property type="entry name" value="CYCLIN"/>
    <property type="match status" value="1"/>
</dbReference>
<dbReference type="SMART" id="SM01332">
    <property type="entry name" value="Cyclin_C"/>
    <property type="match status" value="1"/>
</dbReference>
<feature type="region of interest" description="Disordered" evidence="6">
    <location>
        <begin position="125"/>
        <end position="173"/>
    </location>
</feature>
<evidence type="ECO:0000256" key="5">
    <source>
        <dbReference type="RuleBase" id="RU000383"/>
    </source>
</evidence>
<dbReference type="PANTHER" id="PTHR10177">
    <property type="entry name" value="CYCLINS"/>
    <property type="match status" value="1"/>
</dbReference>
<dbReference type="GO" id="GO:0051301">
    <property type="term" value="P:cell division"/>
    <property type="evidence" value="ECO:0007669"/>
    <property type="project" value="UniProtKB-KW"/>
</dbReference>
<sequence length="643" mass="69020">MEDLAASLMSHSHSAPLYLLYDASTLTNHGLAPPPVHDDDDGFEFARNGEADAALRACASDVSAAAFADELFRAGVLLPLRLPPRLQRSAGASAATSPTCRTTAAVKHRGFDPFAAALEKVRRDAAAPRRSRSLSPLRRSCAAAVSSAQSKKKDDSNDSRPRPTAVAAQKTASAAVAVWPARKGVKQLLYRAVVAGAAAAPRLLRPRKKGGVSYRHGLLPSTRSEKGKGEARRDRGVREKEEAGGGGGGARGPLIGRSALLALAAMASRRQTGPGAAAAAAAAARAPEQKRKSDAPKLIRRPLPVAPQPTARRTFGDASNLINGRAPLANHKKPVVVAADKCVKVVPQAAARSRRALNDVSNLINGRPTLANRHKAVPVATDRRGKAVKLKESNKPKPEVIVISSDSEKDKKALGGQRASRRTPIQTLTSILTKCSRASDGVISSPNKMQSYDIDAPDALNELAVVEYVNDIYSFYKRTEVKDLLCISDNAFSREQVLRTEKAILNQLQWNLTVPTMYMFIARYVKAAMGDKELENMTFFYAELALVQYSMLVYSPSLTAAAAVYAARCTLDIRPLWSDILKYHTGLAESELQGCARRLVSFHLAAPDSKQKAVYRKYSNPKLGAVSLYSPAKKLQTAAVALG</sequence>
<gene>
    <name evidence="9" type="primary">ga24052</name>
    <name evidence="9" type="ORF">PR202_ga24052</name>
</gene>
<dbReference type="SUPFAM" id="SSF47954">
    <property type="entry name" value="Cyclin-like"/>
    <property type="match status" value="2"/>
</dbReference>
<evidence type="ECO:0000313" key="9">
    <source>
        <dbReference type="EMBL" id="GJN06332.1"/>
    </source>
</evidence>
<proteinExistence type="inferred from homology"/>
<evidence type="ECO:0000259" key="7">
    <source>
        <dbReference type="SMART" id="SM00385"/>
    </source>
</evidence>
<evidence type="ECO:0000256" key="3">
    <source>
        <dbReference type="ARBA" id="ARBA00023127"/>
    </source>
</evidence>
<feature type="region of interest" description="Disordered" evidence="6">
    <location>
        <begin position="208"/>
        <end position="251"/>
    </location>
</feature>
<reference evidence="9" key="2">
    <citation type="submission" date="2021-12" db="EMBL/GenBank/DDBJ databases">
        <title>Resequencing data analysis of finger millet.</title>
        <authorList>
            <person name="Hatakeyama M."/>
            <person name="Aluri S."/>
            <person name="Balachadran M.T."/>
            <person name="Sivarajan S.R."/>
            <person name="Poveda L."/>
            <person name="Shimizu-Inatsugi R."/>
            <person name="Schlapbach R."/>
            <person name="Sreeman S.M."/>
            <person name="Shimizu K.K."/>
        </authorList>
    </citation>
    <scope>NUCLEOTIDE SEQUENCE</scope>
</reference>
<organism evidence="9 10">
    <name type="scientific">Eleusine coracana subsp. coracana</name>
    <dbReference type="NCBI Taxonomy" id="191504"/>
    <lineage>
        <taxon>Eukaryota</taxon>
        <taxon>Viridiplantae</taxon>
        <taxon>Streptophyta</taxon>
        <taxon>Embryophyta</taxon>
        <taxon>Tracheophyta</taxon>
        <taxon>Spermatophyta</taxon>
        <taxon>Magnoliopsida</taxon>
        <taxon>Liliopsida</taxon>
        <taxon>Poales</taxon>
        <taxon>Poaceae</taxon>
        <taxon>PACMAD clade</taxon>
        <taxon>Chloridoideae</taxon>
        <taxon>Cynodonteae</taxon>
        <taxon>Eleusininae</taxon>
        <taxon>Eleusine</taxon>
    </lineage>
</organism>
<accession>A0AAV5D6U3</accession>
<feature type="domain" description="Cyclin C-terminal" evidence="8">
    <location>
        <begin position="515"/>
        <end position="632"/>
    </location>
</feature>
<dbReference type="InterPro" id="IPR039361">
    <property type="entry name" value="Cyclin"/>
</dbReference>
<feature type="compositionally biased region" description="Basic and acidic residues" evidence="6">
    <location>
        <begin position="151"/>
        <end position="161"/>
    </location>
</feature>
<dbReference type="Gene3D" id="1.10.472.10">
    <property type="entry name" value="Cyclin-like"/>
    <property type="match status" value="2"/>
</dbReference>
<evidence type="ECO:0000256" key="2">
    <source>
        <dbReference type="ARBA" id="ARBA00022618"/>
    </source>
</evidence>
<feature type="compositionally biased region" description="Low complexity" evidence="6">
    <location>
        <begin position="133"/>
        <end position="149"/>
    </location>
</feature>
<dbReference type="InterPro" id="IPR006671">
    <property type="entry name" value="Cyclin_N"/>
</dbReference>
<dbReference type="Proteomes" id="UP001054889">
    <property type="component" value="Unassembled WGS sequence"/>
</dbReference>
<dbReference type="AlphaFoldDB" id="A0AAV5D6U3"/>